<dbReference type="KEGG" id="bbro:BAU06_22575"/>
<evidence type="ECO:0000313" key="4">
    <source>
        <dbReference type="Proteomes" id="UP000092213"/>
    </source>
</evidence>
<reference evidence="3 4" key="1">
    <citation type="submission" date="2016-06" db="EMBL/GenBank/DDBJ databases">
        <title>Complete genome sequences of Bordetella bronchialis and Bordetella flabilis.</title>
        <authorList>
            <person name="LiPuma J.J."/>
            <person name="Spilker T."/>
        </authorList>
    </citation>
    <scope>NUCLEOTIDE SEQUENCE [LARGE SCALE GENOMIC DNA]</scope>
    <source>
        <strain evidence="2 4">AU17976</strain>
        <strain evidence="1 3">AU3182</strain>
    </source>
</reference>
<dbReference type="EMBL" id="CP016170">
    <property type="protein sequence ID" value="ANN69857.1"/>
    <property type="molecule type" value="Genomic_DNA"/>
</dbReference>
<protein>
    <recommendedName>
        <fullName evidence="5">Lipocalin-like domain-containing protein</fullName>
    </recommendedName>
</protein>
<keyword evidence="3" id="KW-1185">Reference proteome</keyword>
<proteinExistence type="predicted"/>
<dbReference type="Proteomes" id="UP000092213">
    <property type="component" value="Chromosome"/>
</dbReference>
<gene>
    <name evidence="1" type="ORF">BAU06_22575</name>
    <name evidence="2" type="ORF">BAU08_23120</name>
</gene>
<dbReference type="AlphaFoldDB" id="A0A193G4T5"/>
<name>A0A193G4T5_9BORD</name>
<sequence length="167" mass="17839">MSSAFSRYAGVACAAFILAGCATRKDSPHPASQPAPPPKPVACAASSGADALAGTWYSVTTPRGVAGTQQTVMVLSPDGKMRYQTQLKIRNKSRPGLDETGCWSFANGVYTMQTTESNGDPVDPSDPIYTNRYKVESVNQATLVLREQKPGGEVLKARKMPPGYLLR</sequence>
<accession>A0A193G4T5</accession>
<dbReference type="Proteomes" id="UP000091897">
    <property type="component" value="Chromosome"/>
</dbReference>
<organism evidence="2 4">
    <name type="scientific">Bordetella bronchialis</name>
    <dbReference type="NCBI Taxonomy" id="463025"/>
    <lineage>
        <taxon>Bacteria</taxon>
        <taxon>Pseudomonadati</taxon>
        <taxon>Pseudomonadota</taxon>
        <taxon>Betaproteobacteria</taxon>
        <taxon>Burkholderiales</taxon>
        <taxon>Alcaligenaceae</taxon>
        <taxon>Bordetella</taxon>
    </lineage>
</organism>
<dbReference type="OrthoDB" id="8634872at2"/>
<evidence type="ECO:0008006" key="5">
    <source>
        <dbReference type="Google" id="ProtNLM"/>
    </source>
</evidence>
<dbReference type="RefSeq" id="WP_066359588.1">
    <property type="nucleotide sequence ID" value="NZ_CBCSFJ010000004.1"/>
</dbReference>
<dbReference type="PROSITE" id="PS51257">
    <property type="entry name" value="PROKAR_LIPOPROTEIN"/>
    <property type="match status" value="1"/>
</dbReference>
<evidence type="ECO:0000313" key="3">
    <source>
        <dbReference type="Proteomes" id="UP000091897"/>
    </source>
</evidence>
<evidence type="ECO:0000313" key="1">
    <source>
        <dbReference type="EMBL" id="ANN69857.1"/>
    </source>
</evidence>
<evidence type="ECO:0000313" key="2">
    <source>
        <dbReference type="EMBL" id="ANN75007.1"/>
    </source>
</evidence>
<dbReference type="EMBL" id="CP016171">
    <property type="protein sequence ID" value="ANN75007.1"/>
    <property type="molecule type" value="Genomic_DNA"/>
</dbReference>